<organism evidence="1">
    <name type="scientific">Cyprideis torosa</name>
    <dbReference type="NCBI Taxonomy" id="163714"/>
    <lineage>
        <taxon>Eukaryota</taxon>
        <taxon>Metazoa</taxon>
        <taxon>Ecdysozoa</taxon>
        <taxon>Arthropoda</taxon>
        <taxon>Crustacea</taxon>
        <taxon>Oligostraca</taxon>
        <taxon>Ostracoda</taxon>
        <taxon>Podocopa</taxon>
        <taxon>Podocopida</taxon>
        <taxon>Cytherocopina</taxon>
        <taxon>Cytheroidea</taxon>
        <taxon>Cytherideidae</taxon>
        <taxon>Cyprideis</taxon>
    </lineage>
</organism>
<gene>
    <name evidence="1" type="ORF">CTOB1V02_LOCUS11452</name>
</gene>
<accession>A0A7R8ZVM5</accession>
<protein>
    <submittedName>
        <fullName evidence="1">Uncharacterized protein</fullName>
    </submittedName>
</protein>
<sequence length="182" mass="21062">MPLSEKDRLFFSYSYRYKLTTQKKMSRLEFLRAAAIEWCFPLMTSRLQQKQTSKRLQMTIRHCLDIPMEEPAPHGQQNDTSKQRCLKSVSVKEQEQGVKEKALMRCDVEDQVKKNPVMMRYSGVCEKDDQLKKIDVKQHGVENQAVHVKQHGVDNQAVHVKQHGVDNQAVHVKEDGVENQAA</sequence>
<proteinExistence type="predicted"/>
<reference evidence="1" key="1">
    <citation type="submission" date="2020-11" db="EMBL/GenBank/DDBJ databases">
        <authorList>
            <person name="Tran Van P."/>
        </authorList>
    </citation>
    <scope>NUCLEOTIDE SEQUENCE</scope>
</reference>
<name>A0A7R8ZVM5_9CRUS</name>
<dbReference type="EMBL" id="OB666646">
    <property type="protein sequence ID" value="CAD7233631.1"/>
    <property type="molecule type" value="Genomic_DNA"/>
</dbReference>
<feature type="non-terminal residue" evidence="1">
    <location>
        <position position="182"/>
    </location>
</feature>
<dbReference type="AlphaFoldDB" id="A0A7R8ZVM5"/>
<evidence type="ECO:0000313" key="1">
    <source>
        <dbReference type="EMBL" id="CAD7233631.1"/>
    </source>
</evidence>